<evidence type="ECO:0000313" key="1">
    <source>
        <dbReference type="EMBL" id="TWB62238.1"/>
    </source>
</evidence>
<dbReference type="Proteomes" id="UP000318050">
    <property type="component" value="Unassembled WGS sequence"/>
</dbReference>
<accession>A0A560IT37</accession>
<name>A0A560IT37_9PROT</name>
<proteinExistence type="predicted"/>
<evidence type="ECO:0000313" key="2">
    <source>
        <dbReference type="Proteomes" id="UP000318050"/>
    </source>
</evidence>
<comment type="caution">
    <text evidence="1">The sequence shown here is derived from an EMBL/GenBank/DDBJ whole genome shotgun (WGS) entry which is preliminary data.</text>
</comment>
<dbReference type="AlphaFoldDB" id="A0A560IT37"/>
<sequence length="164" mass="17611">MTASATARLIRLAAALRAGMRPHPEDAAWAAQRLDAIAAGADPVRALDLGAADTSGRRKALQHRDNLIRGAAAIHLADMSRRAQAITLQHKLARYAASGWRWEASGDAPPQHRAGKLEGLLWAILKTGAPVPTSARQFQNILSRRKCETHCVRNFTRGSPASAA</sequence>
<dbReference type="EMBL" id="VITT01000005">
    <property type="protein sequence ID" value="TWB62238.1"/>
    <property type="molecule type" value="Genomic_DNA"/>
</dbReference>
<protein>
    <submittedName>
        <fullName evidence="1">Uncharacterized protein</fullName>
    </submittedName>
</protein>
<organism evidence="1 2">
    <name type="scientific">Nitrospirillum amazonense</name>
    <dbReference type="NCBI Taxonomy" id="28077"/>
    <lineage>
        <taxon>Bacteria</taxon>
        <taxon>Pseudomonadati</taxon>
        <taxon>Pseudomonadota</taxon>
        <taxon>Alphaproteobacteria</taxon>
        <taxon>Rhodospirillales</taxon>
        <taxon>Azospirillaceae</taxon>
        <taxon>Nitrospirillum</taxon>
    </lineage>
</organism>
<reference evidence="1 2" key="1">
    <citation type="submission" date="2019-06" db="EMBL/GenBank/DDBJ databases">
        <title>Genomic Encyclopedia of Type Strains, Phase IV (KMG-V): Genome sequencing to study the core and pangenomes of soil and plant-associated prokaryotes.</title>
        <authorList>
            <person name="Whitman W."/>
        </authorList>
    </citation>
    <scope>NUCLEOTIDE SEQUENCE [LARGE SCALE GENOMIC DNA]</scope>
    <source>
        <strain evidence="1 2">BR 11140</strain>
    </source>
</reference>
<gene>
    <name evidence="1" type="ORF">FBZ92_105173</name>
</gene>